<dbReference type="Proteomes" id="UP000195880">
    <property type="component" value="Chromosome"/>
</dbReference>
<dbReference type="AlphaFoldDB" id="A0A1Z1WCK0"/>
<gene>
    <name evidence="2" type="ORF">SMD44_03614</name>
</gene>
<dbReference type="KEGG" id="salf:SMD44_03614"/>
<name>A0A1Z1WCK0_9ACTN</name>
<keyword evidence="3" id="KW-1185">Reference proteome</keyword>
<sequence length="33" mass="3794">MTGVELITTPVDVLRYVQVREAAWHHAVPYDQV</sequence>
<proteinExistence type="predicted"/>
<evidence type="ECO:0000313" key="3">
    <source>
        <dbReference type="Proteomes" id="UP000195880"/>
    </source>
</evidence>
<protein>
    <recommendedName>
        <fullName evidence="1">DUF6879 domain-containing protein</fullName>
    </recommendedName>
</protein>
<evidence type="ECO:0000313" key="2">
    <source>
        <dbReference type="EMBL" id="ARX84176.1"/>
    </source>
</evidence>
<organism evidence="2 3">
    <name type="scientific">Streptomyces alboflavus</name>
    <dbReference type="NCBI Taxonomy" id="67267"/>
    <lineage>
        <taxon>Bacteria</taxon>
        <taxon>Bacillati</taxon>
        <taxon>Actinomycetota</taxon>
        <taxon>Actinomycetes</taxon>
        <taxon>Kitasatosporales</taxon>
        <taxon>Streptomycetaceae</taxon>
        <taxon>Streptomyces</taxon>
    </lineage>
</organism>
<reference evidence="2 3" key="1">
    <citation type="submission" date="2017-05" db="EMBL/GenBank/DDBJ databases">
        <title>Streptomyces alboflavus Genome sequencing and assembly.</title>
        <authorList>
            <person name="Wang Y."/>
            <person name="Du B."/>
            <person name="Ding Y."/>
            <person name="Liu H."/>
            <person name="Hou Q."/>
            <person name="Liu K."/>
            <person name="Wang C."/>
            <person name="Yao L."/>
        </authorList>
    </citation>
    <scope>NUCLEOTIDE SEQUENCE [LARGE SCALE GENOMIC DNA]</scope>
    <source>
        <strain evidence="2 3">MDJK44</strain>
    </source>
</reference>
<accession>A0A1Z1WCK0</accession>
<dbReference type="Pfam" id="PF21806">
    <property type="entry name" value="DUF6879"/>
    <property type="match status" value="1"/>
</dbReference>
<dbReference type="InterPro" id="IPR049244">
    <property type="entry name" value="DUF6879"/>
</dbReference>
<feature type="domain" description="DUF6879" evidence="1">
    <location>
        <begin position="2"/>
        <end position="31"/>
    </location>
</feature>
<evidence type="ECO:0000259" key="1">
    <source>
        <dbReference type="Pfam" id="PF21806"/>
    </source>
</evidence>
<dbReference type="EMBL" id="CP021748">
    <property type="protein sequence ID" value="ARX84176.1"/>
    <property type="molecule type" value="Genomic_DNA"/>
</dbReference>